<dbReference type="InterPro" id="IPR043128">
    <property type="entry name" value="Rev_trsase/Diguanyl_cyclase"/>
</dbReference>
<feature type="domain" description="GGDEF" evidence="2">
    <location>
        <begin position="183"/>
        <end position="317"/>
    </location>
</feature>
<dbReference type="EMBL" id="JAOYEY010000035">
    <property type="protein sequence ID" value="MCV9885937.1"/>
    <property type="molecule type" value="Genomic_DNA"/>
</dbReference>
<evidence type="ECO:0000259" key="2">
    <source>
        <dbReference type="PROSITE" id="PS50887"/>
    </source>
</evidence>
<dbReference type="SUPFAM" id="SSF55073">
    <property type="entry name" value="Nucleotide cyclase"/>
    <property type="match status" value="1"/>
</dbReference>
<dbReference type="SUPFAM" id="SSF55781">
    <property type="entry name" value="GAF domain-like"/>
    <property type="match status" value="1"/>
</dbReference>
<gene>
    <name evidence="3" type="ORF">OIH86_09730</name>
</gene>
<dbReference type="Gene3D" id="3.30.70.270">
    <property type="match status" value="1"/>
</dbReference>
<dbReference type="SMART" id="SM00065">
    <property type="entry name" value="GAF"/>
    <property type="match status" value="1"/>
</dbReference>
<keyword evidence="4" id="KW-1185">Reference proteome</keyword>
<evidence type="ECO:0000259" key="1">
    <source>
        <dbReference type="PROSITE" id="PS50125"/>
    </source>
</evidence>
<dbReference type="GO" id="GO:0052621">
    <property type="term" value="F:diguanylate cyclase activity"/>
    <property type="evidence" value="ECO:0007669"/>
    <property type="project" value="UniProtKB-EC"/>
</dbReference>
<dbReference type="NCBIfam" id="TIGR00254">
    <property type="entry name" value="GGDEF"/>
    <property type="match status" value="1"/>
</dbReference>
<dbReference type="Pfam" id="PF00990">
    <property type="entry name" value="GGDEF"/>
    <property type="match status" value="1"/>
</dbReference>
<keyword evidence="3" id="KW-0808">Transferase</keyword>
<dbReference type="Proteomes" id="UP001526147">
    <property type="component" value="Unassembled WGS sequence"/>
</dbReference>
<name>A0ABT3DFV1_9BACI</name>
<dbReference type="Gene3D" id="3.30.450.40">
    <property type="match status" value="1"/>
</dbReference>
<proteinExistence type="predicted"/>
<dbReference type="CDD" id="cd01949">
    <property type="entry name" value="GGDEF"/>
    <property type="match status" value="1"/>
</dbReference>
<dbReference type="InterPro" id="IPR029787">
    <property type="entry name" value="Nucleotide_cyclase"/>
</dbReference>
<dbReference type="PANTHER" id="PTHR46663:SF2">
    <property type="entry name" value="GGDEF DOMAIN-CONTAINING PROTEIN"/>
    <property type="match status" value="1"/>
</dbReference>
<dbReference type="InterPro" id="IPR052163">
    <property type="entry name" value="DGC-Regulatory_Protein"/>
</dbReference>
<dbReference type="InterPro" id="IPR003018">
    <property type="entry name" value="GAF"/>
</dbReference>
<evidence type="ECO:0000313" key="4">
    <source>
        <dbReference type="Proteomes" id="UP001526147"/>
    </source>
</evidence>
<dbReference type="SMART" id="SM00267">
    <property type="entry name" value="GGDEF"/>
    <property type="match status" value="1"/>
</dbReference>
<comment type="caution">
    <text evidence="3">The sequence shown here is derived from an EMBL/GenBank/DDBJ whole genome shotgun (WGS) entry which is preliminary data.</text>
</comment>
<accession>A0ABT3DFV1</accession>
<dbReference type="RefSeq" id="WP_264142631.1">
    <property type="nucleotide sequence ID" value="NZ_JAOYEY010000035.1"/>
</dbReference>
<dbReference type="InterPro" id="IPR029016">
    <property type="entry name" value="GAF-like_dom_sf"/>
</dbReference>
<dbReference type="PROSITE" id="PS50887">
    <property type="entry name" value="GGDEF"/>
    <property type="match status" value="1"/>
</dbReference>
<dbReference type="InterPro" id="IPR001054">
    <property type="entry name" value="A/G_cyclase"/>
</dbReference>
<dbReference type="InterPro" id="IPR000160">
    <property type="entry name" value="GGDEF_dom"/>
</dbReference>
<dbReference type="PROSITE" id="PS50125">
    <property type="entry name" value="GUANYLATE_CYCLASE_2"/>
    <property type="match status" value="1"/>
</dbReference>
<sequence>MGISLNEINMYKNFDELAQDILEMAQEFFPGKLLFLSNFSNNKQIILKLSDKDTDISLSEGMSIEFNQTVCKRIDFKQNKPLMIEDVKNEPVLVDLRDMLEEANIHSYVGVPITVGTGEAFGTLCAVHHQESEFSNKSVKMLQRIARMFSYYLELERLAFRDSLTGLYNRYFLYKYFDHYSVKDGAIFFLDLDGFKTINDKYGHEKGDLILKETASRLELFLKQQQTGYAVRLGGDEFIVVIEGVTSKEILTEVSKSILTLLSTWDQNMHKSQLSVSIGIDTYTSKEKVDVNSLLKNADQALYRAKSKGKNRYQFFS</sequence>
<feature type="domain" description="Guanylate cyclase" evidence="1">
    <location>
        <begin position="186"/>
        <end position="282"/>
    </location>
</feature>
<dbReference type="PANTHER" id="PTHR46663">
    <property type="entry name" value="DIGUANYLATE CYCLASE DGCT-RELATED"/>
    <property type="match status" value="1"/>
</dbReference>
<keyword evidence="3" id="KW-0548">Nucleotidyltransferase</keyword>
<reference evidence="3 4" key="1">
    <citation type="submission" date="2022-10" db="EMBL/GenBank/DDBJ databases">
        <title>Draft genome assembly of moderately radiation resistant bacterium Metabacillus halosaccharovorans.</title>
        <authorList>
            <person name="Pal S."/>
            <person name="Gopinathan A."/>
        </authorList>
    </citation>
    <scope>NUCLEOTIDE SEQUENCE [LARGE SCALE GENOMIC DNA]</scope>
    <source>
        <strain evidence="3 4">VITHBRA001</strain>
    </source>
</reference>
<dbReference type="EC" id="2.7.7.65" evidence="3"/>
<evidence type="ECO:0000313" key="3">
    <source>
        <dbReference type="EMBL" id="MCV9885937.1"/>
    </source>
</evidence>
<protein>
    <submittedName>
        <fullName evidence="3">Diguanylate cyclase</fullName>
        <ecNumber evidence="3">2.7.7.65</ecNumber>
    </submittedName>
</protein>
<dbReference type="Pfam" id="PF01590">
    <property type="entry name" value="GAF"/>
    <property type="match status" value="1"/>
</dbReference>
<organism evidence="3 4">
    <name type="scientific">Metabacillus halosaccharovorans</name>
    <dbReference type="NCBI Taxonomy" id="930124"/>
    <lineage>
        <taxon>Bacteria</taxon>
        <taxon>Bacillati</taxon>
        <taxon>Bacillota</taxon>
        <taxon>Bacilli</taxon>
        <taxon>Bacillales</taxon>
        <taxon>Bacillaceae</taxon>
        <taxon>Metabacillus</taxon>
    </lineage>
</organism>